<protein>
    <submittedName>
        <fullName evidence="2">Uncharacterized protein</fullName>
    </submittedName>
</protein>
<evidence type="ECO:0000313" key="2">
    <source>
        <dbReference type="EMBL" id="KAJ8388089.1"/>
    </source>
</evidence>
<keyword evidence="3" id="KW-1185">Reference proteome</keyword>
<feature type="region of interest" description="Disordered" evidence="1">
    <location>
        <begin position="43"/>
        <end position="76"/>
    </location>
</feature>
<dbReference type="EMBL" id="JAINUG010000201">
    <property type="protein sequence ID" value="KAJ8388089.1"/>
    <property type="molecule type" value="Genomic_DNA"/>
</dbReference>
<comment type="caution">
    <text evidence="2">The sequence shown here is derived from an EMBL/GenBank/DDBJ whole genome shotgun (WGS) entry which is preliminary data.</text>
</comment>
<feature type="region of interest" description="Disordered" evidence="1">
    <location>
        <begin position="89"/>
        <end position="135"/>
    </location>
</feature>
<accession>A0AAD7RPR6</accession>
<feature type="compositionally biased region" description="Basic and acidic residues" evidence="1">
    <location>
        <begin position="43"/>
        <end position="59"/>
    </location>
</feature>
<evidence type="ECO:0000313" key="3">
    <source>
        <dbReference type="Proteomes" id="UP001221898"/>
    </source>
</evidence>
<reference evidence="2" key="1">
    <citation type="journal article" date="2023" name="Science">
        <title>Genome structures resolve the early diversification of teleost fishes.</title>
        <authorList>
            <person name="Parey E."/>
            <person name="Louis A."/>
            <person name="Montfort J."/>
            <person name="Bouchez O."/>
            <person name="Roques C."/>
            <person name="Iampietro C."/>
            <person name="Lluch J."/>
            <person name="Castinel A."/>
            <person name="Donnadieu C."/>
            <person name="Desvignes T."/>
            <person name="Floi Bucao C."/>
            <person name="Jouanno E."/>
            <person name="Wen M."/>
            <person name="Mejri S."/>
            <person name="Dirks R."/>
            <person name="Jansen H."/>
            <person name="Henkel C."/>
            <person name="Chen W.J."/>
            <person name="Zahm M."/>
            <person name="Cabau C."/>
            <person name="Klopp C."/>
            <person name="Thompson A.W."/>
            <person name="Robinson-Rechavi M."/>
            <person name="Braasch I."/>
            <person name="Lecointre G."/>
            <person name="Bobe J."/>
            <person name="Postlethwait J.H."/>
            <person name="Berthelot C."/>
            <person name="Roest Crollius H."/>
            <person name="Guiguen Y."/>
        </authorList>
    </citation>
    <scope>NUCLEOTIDE SEQUENCE</scope>
    <source>
        <strain evidence="2">NC1722</strain>
    </source>
</reference>
<gene>
    <name evidence="2" type="ORF">AAFF_G00147070</name>
</gene>
<name>A0AAD7RPR6_9TELE</name>
<dbReference type="Proteomes" id="UP001221898">
    <property type="component" value="Unassembled WGS sequence"/>
</dbReference>
<feature type="region of interest" description="Disordered" evidence="1">
    <location>
        <begin position="1"/>
        <end position="20"/>
    </location>
</feature>
<evidence type="ECO:0000256" key="1">
    <source>
        <dbReference type="SAM" id="MobiDB-lite"/>
    </source>
</evidence>
<dbReference type="AlphaFoldDB" id="A0AAD7RPR6"/>
<sequence length="292" mass="32115">MFLKAPKPTTTQKAARRLGTAPCQGYETGAFAQEGKTVVQDAGIHHSHQEPSLRRKNEAPVRQSRSVGFGLRNRGRSDPVKVITGSLFNRTAPAHNTQSKERSSRHRRAREAEGLVGHHPGGVKREGRRSGVTGVRGECHSDIQRWCALLICGRDRGPLVRCPDGSVRPPSAHLGRRWDPDGSVLQSGAAFWEPVFVFSLPRCCQRPPLPHDPNPITHLRRDPGPAGTDTRYLLQESEIFDPHRLTGSPQSLCRLVQGRFSVNHVLHVLAHRLSHALPAPRTGNGGSPRRGS</sequence>
<proteinExistence type="predicted"/>
<organism evidence="2 3">
    <name type="scientific">Aldrovandia affinis</name>
    <dbReference type="NCBI Taxonomy" id="143900"/>
    <lineage>
        <taxon>Eukaryota</taxon>
        <taxon>Metazoa</taxon>
        <taxon>Chordata</taxon>
        <taxon>Craniata</taxon>
        <taxon>Vertebrata</taxon>
        <taxon>Euteleostomi</taxon>
        <taxon>Actinopterygii</taxon>
        <taxon>Neopterygii</taxon>
        <taxon>Teleostei</taxon>
        <taxon>Notacanthiformes</taxon>
        <taxon>Halosauridae</taxon>
        <taxon>Aldrovandia</taxon>
    </lineage>
</organism>